<dbReference type="Gene3D" id="1.10.490.110">
    <property type="entry name" value="Uncharacterized conserved protein DUF2267"/>
    <property type="match status" value="1"/>
</dbReference>
<evidence type="ECO:0000313" key="1">
    <source>
        <dbReference type="EMBL" id="AAC07002.1"/>
    </source>
</evidence>
<evidence type="ECO:0008006" key="3">
    <source>
        <dbReference type="Google" id="ProtNLM"/>
    </source>
</evidence>
<dbReference type="OrthoDB" id="20942at2"/>
<keyword evidence="2" id="KW-1185">Reference proteome</keyword>
<evidence type="ECO:0000313" key="2">
    <source>
        <dbReference type="Proteomes" id="UP000000798"/>
    </source>
</evidence>
<dbReference type="InterPro" id="IPR038282">
    <property type="entry name" value="DUF2267_sf"/>
</dbReference>
<dbReference type="STRING" id="224324.aq_888"/>
<dbReference type="InterPro" id="IPR018727">
    <property type="entry name" value="DUF2267"/>
</dbReference>
<dbReference type="Pfam" id="PF10025">
    <property type="entry name" value="DUF2267"/>
    <property type="match status" value="1"/>
</dbReference>
<name>O67038_AQUAE</name>
<dbReference type="EnsemblBacteria" id="AAC07002">
    <property type="protein sequence ID" value="AAC07002"/>
    <property type="gene ID" value="aq_888"/>
</dbReference>
<dbReference type="EMBL" id="AE000657">
    <property type="protein sequence ID" value="AAC07002.1"/>
    <property type="molecule type" value="Genomic_DNA"/>
</dbReference>
<dbReference type="HOGENOM" id="CLU_112438_0_0_0"/>
<protein>
    <recommendedName>
        <fullName evidence="3">DUF2267 domain-containing protein</fullName>
    </recommendedName>
</protein>
<organism evidence="1 2">
    <name type="scientific">Aquifex aeolicus (strain VF5)</name>
    <dbReference type="NCBI Taxonomy" id="224324"/>
    <lineage>
        <taxon>Bacteria</taxon>
        <taxon>Pseudomonadati</taxon>
        <taxon>Aquificota</taxon>
        <taxon>Aquificia</taxon>
        <taxon>Aquificales</taxon>
        <taxon>Aquificaceae</taxon>
        <taxon>Aquifex</taxon>
    </lineage>
</organism>
<gene>
    <name evidence="1" type="ordered locus">aq_888</name>
</gene>
<accession>O67038</accession>
<dbReference type="eggNOG" id="COG5502">
    <property type="taxonomic scope" value="Bacteria"/>
</dbReference>
<dbReference type="AlphaFoldDB" id="O67038"/>
<dbReference type="Proteomes" id="UP000000798">
    <property type="component" value="Chromosome"/>
</dbReference>
<dbReference type="PIR" id="C70376">
    <property type="entry name" value="C70376"/>
</dbReference>
<reference evidence="1 2" key="1">
    <citation type="journal article" date="1998" name="Nature">
        <title>The complete genome of the hyperthermophilic bacterium Aquifex aeolicus.</title>
        <authorList>
            <person name="Deckert G."/>
            <person name="Warren P.V."/>
            <person name="Gaasterland T."/>
            <person name="Young W.G."/>
            <person name="Lenox A.L."/>
            <person name="Graham D.E."/>
            <person name="Overbeek R."/>
            <person name="Snead M.A."/>
            <person name="Keller M."/>
            <person name="Aujay M."/>
            <person name="Huber R."/>
            <person name="Feldman R.A."/>
            <person name="Short J.M."/>
            <person name="Olson G.J."/>
            <person name="Swanson R.V."/>
        </authorList>
    </citation>
    <scope>NUCLEOTIDE SEQUENCE [LARGE SCALE GENOMIC DNA]</scope>
    <source>
        <strain evidence="1 2">VF5</strain>
    </source>
</reference>
<dbReference type="KEGG" id="aae:aq_888"/>
<sequence length="148" mass="17188">MGTMALFDEWYQKGHQIVHEVMKELGIEDEHKAFRLLRAVLQTLRDRLPASEGKDFAAQLPMVLKAVWCDGWDPTRVPDKSIKHKQDFLERVMNHPGLRRPADIESLEDAERVVTAVFRVLKRHISYGEIKDVLSELPEDIREMLENA</sequence>
<proteinExistence type="predicted"/>
<dbReference type="InParanoid" id="O67038"/>